<reference evidence="6 7" key="1">
    <citation type="submission" date="2023-06" db="EMBL/GenBank/DDBJ databases">
        <title>Pelomonas sp. PFR6 16S ribosomal RNA gene Genome sequencing and assembly.</title>
        <authorList>
            <person name="Woo H."/>
        </authorList>
    </citation>
    <scope>NUCLEOTIDE SEQUENCE [LARGE SCALE GENOMIC DNA]</scope>
    <source>
        <strain evidence="6 7">PFR6</strain>
    </source>
</reference>
<dbReference type="PANTHER" id="PTHR12835">
    <property type="entry name" value="BIOTIN PROTEIN LIGASE"/>
    <property type="match status" value="1"/>
</dbReference>
<dbReference type="RefSeq" id="WP_290357091.1">
    <property type="nucleotide sequence ID" value="NZ_JAUHHC010000001.1"/>
</dbReference>
<sequence length="288" mass="30294">MAANEPTHLNWHVQTLWQQLSPLLPGIGIEVLAHAESTNTTLLERVRSESVHGEIQPYGRRADDLKPCLLIAEHQSHGRGRMGRAWLSSPGASLTFSLGLAMDLADWSGLSLAMGCAIAEALEPLPAGQAPRLQLKWPNDLWLDERKLGGILIETVPAAGQRMAIIGVGLNIAPLNSSAAPFAPAQFGSGFAALDELLPGIDAPGALARLAPALARALLDFGRGGFAAWREAYARRDLTLGRAVTAGALEGISRGVNARGELLLEQPGGALQTIGGGEVSLRLADPQA</sequence>
<dbReference type="PROSITE" id="PS51733">
    <property type="entry name" value="BPL_LPL_CATALYTIC"/>
    <property type="match status" value="1"/>
</dbReference>
<dbReference type="InterPro" id="IPR004143">
    <property type="entry name" value="BPL_LPL_catalytic"/>
</dbReference>
<accession>A0ABT8DK45</accession>
<evidence type="ECO:0000256" key="4">
    <source>
        <dbReference type="ARBA" id="ARBA00047846"/>
    </source>
</evidence>
<name>A0ABT8DK45_9BURK</name>
<dbReference type="Proteomes" id="UP001228044">
    <property type="component" value="Unassembled WGS sequence"/>
</dbReference>
<organism evidence="6 7">
    <name type="scientific">Roseateles violae</name>
    <dbReference type="NCBI Taxonomy" id="3058042"/>
    <lineage>
        <taxon>Bacteria</taxon>
        <taxon>Pseudomonadati</taxon>
        <taxon>Pseudomonadota</taxon>
        <taxon>Betaproteobacteria</taxon>
        <taxon>Burkholderiales</taxon>
        <taxon>Sphaerotilaceae</taxon>
        <taxon>Roseateles</taxon>
    </lineage>
</organism>
<keyword evidence="1 6" id="KW-0436">Ligase</keyword>
<proteinExistence type="predicted"/>
<dbReference type="Pfam" id="PF03099">
    <property type="entry name" value="BPL_LplA_LipB"/>
    <property type="match status" value="1"/>
</dbReference>
<dbReference type="PANTHER" id="PTHR12835:SF5">
    <property type="entry name" value="BIOTIN--PROTEIN LIGASE"/>
    <property type="match status" value="1"/>
</dbReference>
<evidence type="ECO:0000259" key="5">
    <source>
        <dbReference type="PROSITE" id="PS51733"/>
    </source>
</evidence>
<gene>
    <name evidence="6" type="ORF">QWJ38_00600</name>
</gene>
<dbReference type="InterPro" id="IPR003142">
    <property type="entry name" value="BPL_C"/>
</dbReference>
<dbReference type="InterPro" id="IPR004408">
    <property type="entry name" value="Biotin_CoA_COase_ligase"/>
</dbReference>
<dbReference type="InterPro" id="IPR045864">
    <property type="entry name" value="aa-tRNA-synth_II/BPL/LPL"/>
</dbReference>
<keyword evidence="7" id="KW-1185">Reference proteome</keyword>
<evidence type="ECO:0000313" key="6">
    <source>
        <dbReference type="EMBL" id="MDN3918762.1"/>
    </source>
</evidence>
<comment type="caution">
    <text evidence="6">The sequence shown here is derived from an EMBL/GenBank/DDBJ whole genome shotgun (WGS) entry which is preliminary data.</text>
</comment>
<dbReference type="Gene3D" id="3.30.930.10">
    <property type="entry name" value="Bira Bifunctional Protein, Domain 2"/>
    <property type="match status" value="1"/>
</dbReference>
<keyword evidence="2" id="KW-0092">Biotin</keyword>
<dbReference type="CDD" id="cd16442">
    <property type="entry name" value="BPL"/>
    <property type="match status" value="1"/>
</dbReference>
<comment type="catalytic activity">
    <reaction evidence="4">
        <text>biotin + L-lysyl-[protein] + ATP = N(6)-biotinyl-L-lysyl-[protein] + AMP + diphosphate + H(+)</text>
        <dbReference type="Rhea" id="RHEA:11756"/>
        <dbReference type="Rhea" id="RHEA-COMP:9752"/>
        <dbReference type="Rhea" id="RHEA-COMP:10505"/>
        <dbReference type="ChEBI" id="CHEBI:15378"/>
        <dbReference type="ChEBI" id="CHEBI:29969"/>
        <dbReference type="ChEBI" id="CHEBI:30616"/>
        <dbReference type="ChEBI" id="CHEBI:33019"/>
        <dbReference type="ChEBI" id="CHEBI:57586"/>
        <dbReference type="ChEBI" id="CHEBI:83144"/>
        <dbReference type="ChEBI" id="CHEBI:456215"/>
        <dbReference type="EC" id="6.3.4.15"/>
    </reaction>
</comment>
<dbReference type="GO" id="GO:0004077">
    <property type="term" value="F:biotin--[biotin carboxyl-carrier protein] ligase activity"/>
    <property type="evidence" value="ECO:0007669"/>
    <property type="project" value="UniProtKB-EC"/>
</dbReference>
<evidence type="ECO:0000256" key="2">
    <source>
        <dbReference type="ARBA" id="ARBA00023267"/>
    </source>
</evidence>
<protein>
    <recommendedName>
        <fullName evidence="3">biotin--[biotin carboxyl-carrier protein] ligase</fullName>
        <ecNumber evidence="3">6.3.4.15</ecNumber>
    </recommendedName>
</protein>
<evidence type="ECO:0000256" key="3">
    <source>
        <dbReference type="ARBA" id="ARBA00024227"/>
    </source>
</evidence>
<dbReference type="EMBL" id="JAUHHC010000001">
    <property type="protein sequence ID" value="MDN3918762.1"/>
    <property type="molecule type" value="Genomic_DNA"/>
</dbReference>
<feature type="domain" description="BPL/LPL catalytic" evidence="5">
    <location>
        <begin position="41"/>
        <end position="222"/>
    </location>
</feature>
<dbReference type="Gene3D" id="2.30.30.100">
    <property type="match status" value="1"/>
</dbReference>
<dbReference type="Pfam" id="PF02237">
    <property type="entry name" value="BPL_C"/>
    <property type="match status" value="1"/>
</dbReference>
<dbReference type="EC" id="6.3.4.15" evidence="3"/>
<dbReference type="SUPFAM" id="SSF55681">
    <property type="entry name" value="Class II aaRS and biotin synthetases"/>
    <property type="match status" value="1"/>
</dbReference>
<evidence type="ECO:0000256" key="1">
    <source>
        <dbReference type="ARBA" id="ARBA00022598"/>
    </source>
</evidence>
<evidence type="ECO:0000313" key="7">
    <source>
        <dbReference type="Proteomes" id="UP001228044"/>
    </source>
</evidence>
<dbReference type="NCBIfam" id="TIGR00121">
    <property type="entry name" value="birA_ligase"/>
    <property type="match status" value="1"/>
</dbReference>